<accession>A0A9X2ESF0</accession>
<protein>
    <submittedName>
        <fullName evidence="1">Uncharacterized protein</fullName>
    </submittedName>
</protein>
<dbReference type="Proteomes" id="UP001139028">
    <property type="component" value="Unassembled WGS sequence"/>
</dbReference>
<keyword evidence="2" id="KW-1185">Reference proteome</keyword>
<dbReference type="AlphaFoldDB" id="A0A9X2ESF0"/>
<sequence length="79" mass="9315">MQDLIYVWSAFLLNFGNEYFSEVDTIEGLKSNHLKKMKSLFSQHDFGGYAPLHRTLTIYKDGGEWFAEEQNDLIKWFCT</sequence>
<name>A0A9X2ESF0_9GAMM</name>
<evidence type="ECO:0000313" key="2">
    <source>
        <dbReference type="Proteomes" id="UP001139028"/>
    </source>
</evidence>
<proteinExistence type="predicted"/>
<gene>
    <name evidence="1" type="ORF">MO867_21675</name>
</gene>
<evidence type="ECO:0000313" key="1">
    <source>
        <dbReference type="EMBL" id="MCO1336941.1"/>
    </source>
</evidence>
<comment type="caution">
    <text evidence="1">The sequence shown here is derived from an EMBL/GenBank/DDBJ whole genome shotgun (WGS) entry which is preliminary data.</text>
</comment>
<dbReference type="RefSeq" id="WP_252473027.1">
    <property type="nucleotide sequence ID" value="NZ_JALBWM010000247.1"/>
</dbReference>
<organism evidence="1 2">
    <name type="scientific">Microbulbifer okhotskensis</name>
    <dbReference type="NCBI Taxonomy" id="2926617"/>
    <lineage>
        <taxon>Bacteria</taxon>
        <taxon>Pseudomonadati</taxon>
        <taxon>Pseudomonadota</taxon>
        <taxon>Gammaproteobacteria</taxon>
        <taxon>Cellvibrionales</taxon>
        <taxon>Microbulbiferaceae</taxon>
        <taxon>Microbulbifer</taxon>
    </lineage>
</organism>
<reference evidence="1" key="1">
    <citation type="journal article" date="2022" name="Arch. Microbiol.">
        <title>Microbulbifer okhotskensis sp. nov., isolated from a deep bottom sediment of the Okhotsk Sea.</title>
        <authorList>
            <person name="Romanenko L."/>
            <person name="Kurilenko V."/>
            <person name="Otstavnykh N."/>
            <person name="Velansky P."/>
            <person name="Isaeva M."/>
            <person name="Mikhailov V."/>
        </authorList>
    </citation>
    <scope>NUCLEOTIDE SEQUENCE</scope>
    <source>
        <strain evidence="1">OS29</strain>
    </source>
</reference>
<dbReference type="EMBL" id="JALBWM010000247">
    <property type="protein sequence ID" value="MCO1336941.1"/>
    <property type="molecule type" value="Genomic_DNA"/>
</dbReference>